<evidence type="ECO:0000256" key="2">
    <source>
        <dbReference type="ARBA" id="ARBA00023172"/>
    </source>
</evidence>
<name>A0ABV6QIP7_9ACTN</name>
<sequence>MARAIWTGYITFGLVSVPVGLFSATSEHEVDFHQFQRGTSDRIRYKRVNERTGREVDYDKIVKGHEVGGGEYVIVEPEELEDIAPGRSRSLEISRFVDLDEIDPIHFQKSYYLAPSEEDNTSSYALLRDALAKTNRTGIASFVMRGKEYLAAIRADGKVLVLETMFFADEIRDPTETGKLPAKSSGGKQLAMATDLIEAMSGTWRPQDYHDSYTERVKKLVETKRKGKEVVISEDAPEPTKSDDLVAALRASVEAARARRNGKSPAKKTAGTKKAAAAKSPAKKKPAAKKTTTKKAAGKTTTTAKKSSSAAKKSSNAAKKSAAAKKTTTRKKAA</sequence>
<feature type="domain" description="Ku" evidence="5">
    <location>
        <begin position="53"/>
        <end position="182"/>
    </location>
</feature>
<keyword evidence="2 3" id="KW-0233">DNA recombination</keyword>
<comment type="function">
    <text evidence="3">With LigD forms a non-homologous end joining (NHEJ) DNA repair enzyme, which repairs dsDNA breaks with reduced fidelity. Binds linear dsDNA with 5'- and 3'- overhangs but not closed circular dsDNA nor ssDNA. Recruits and stimulates the ligase activity of LigD.</text>
</comment>
<feature type="region of interest" description="Disordered" evidence="4">
    <location>
        <begin position="224"/>
        <end position="334"/>
    </location>
</feature>
<dbReference type="PANTHER" id="PTHR41251">
    <property type="entry name" value="NON-HOMOLOGOUS END JOINING PROTEIN KU"/>
    <property type="match status" value="1"/>
</dbReference>
<gene>
    <name evidence="3" type="primary">ku</name>
    <name evidence="6" type="ORF">ACFFGN_10600</name>
</gene>
<feature type="compositionally biased region" description="Basic residues" evidence="4">
    <location>
        <begin position="281"/>
        <end position="297"/>
    </location>
</feature>
<dbReference type="SUPFAM" id="SSF100939">
    <property type="entry name" value="SPOC domain-like"/>
    <property type="match status" value="1"/>
</dbReference>
<dbReference type="SMART" id="SM00559">
    <property type="entry name" value="Ku78"/>
    <property type="match status" value="1"/>
</dbReference>
<dbReference type="RefSeq" id="WP_380045968.1">
    <property type="nucleotide sequence ID" value="NZ_JBHLTC010000012.1"/>
</dbReference>
<dbReference type="InterPro" id="IPR006164">
    <property type="entry name" value="DNA_bd_Ku70/Ku80"/>
</dbReference>
<dbReference type="InterPro" id="IPR016194">
    <property type="entry name" value="SPOC-like_C_dom_sf"/>
</dbReference>
<comment type="caution">
    <text evidence="6">The sequence shown here is derived from an EMBL/GenBank/DDBJ whole genome shotgun (WGS) entry which is preliminary data.</text>
</comment>
<evidence type="ECO:0000313" key="7">
    <source>
        <dbReference type="Proteomes" id="UP001589890"/>
    </source>
</evidence>
<dbReference type="Proteomes" id="UP001589890">
    <property type="component" value="Unassembled WGS sequence"/>
</dbReference>
<dbReference type="PIRSF" id="PIRSF006493">
    <property type="entry name" value="Prok_Ku"/>
    <property type="match status" value="1"/>
</dbReference>
<evidence type="ECO:0000256" key="4">
    <source>
        <dbReference type="SAM" id="MobiDB-lite"/>
    </source>
</evidence>
<dbReference type="Pfam" id="PF02735">
    <property type="entry name" value="Ku"/>
    <property type="match status" value="1"/>
</dbReference>
<dbReference type="HAMAP" id="MF_01875">
    <property type="entry name" value="Prokaryotic_Ku"/>
    <property type="match status" value="1"/>
</dbReference>
<dbReference type="PANTHER" id="PTHR41251:SF1">
    <property type="entry name" value="NON-HOMOLOGOUS END JOINING PROTEIN KU"/>
    <property type="match status" value="1"/>
</dbReference>
<proteinExistence type="inferred from homology"/>
<protein>
    <recommendedName>
        <fullName evidence="3">Non-homologous end joining protein Ku</fullName>
    </recommendedName>
</protein>
<evidence type="ECO:0000313" key="6">
    <source>
        <dbReference type="EMBL" id="MFC0624511.1"/>
    </source>
</evidence>
<keyword evidence="3" id="KW-0227">DNA damage</keyword>
<evidence type="ECO:0000259" key="5">
    <source>
        <dbReference type="SMART" id="SM00559"/>
    </source>
</evidence>
<keyword evidence="1 3" id="KW-0238">DNA-binding</keyword>
<dbReference type="EMBL" id="JBHLTC010000012">
    <property type="protein sequence ID" value="MFC0624511.1"/>
    <property type="molecule type" value="Genomic_DNA"/>
</dbReference>
<feature type="compositionally biased region" description="Low complexity" evidence="4">
    <location>
        <begin position="267"/>
        <end position="280"/>
    </location>
</feature>
<keyword evidence="7" id="KW-1185">Reference proteome</keyword>
<accession>A0ABV6QIP7</accession>
<evidence type="ECO:0000256" key="1">
    <source>
        <dbReference type="ARBA" id="ARBA00023125"/>
    </source>
</evidence>
<dbReference type="CDD" id="cd00789">
    <property type="entry name" value="KU_like"/>
    <property type="match status" value="1"/>
</dbReference>
<dbReference type="NCBIfam" id="TIGR02772">
    <property type="entry name" value="Ku_bact"/>
    <property type="match status" value="1"/>
</dbReference>
<organism evidence="6 7">
    <name type="scientific">Kribbella deserti</name>
    <dbReference type="NCBI Taxonomy" id="1926257"/>
    <lineage>
        <taxon>Bacteria</taxon>
        <taxon>Bacillati</taxon>
        <taxon>Actinomycetota</taxon>
        <taxon>Actinomycetes</taxon>
        <taxon>Propionibacteriales</taxon>
        <taxon>Kribbellaceae</taxon>
        <taxon>Kribbella</taxon>
    </lineage>
</organism>
<comment type="similarity">
    <text evidence="3">Belongs to the prokaryotic Ku family.</text>
</comment>
<comment type="subunit">
    <text evidence="3">Homodimer. Interacts with LigD.</text>
</comment>
<feature type="compositionally biased region" description="Low complexity" evidence="4">
    <location>
        <begin position="298"/>
        <end position="326"/>
    </location>
</feature>
<keyword evidence="3" id="KW-0234">DNA repair</keyword>
<evidence type="ECO:0000256" key="3">
    <source>
        <dbReference type="HAMAP-Rule" id="MF_01875"/>
    </source>
</evidence>
<feature type="compositionally biased region" description="Low complexity" evidence="4">
    <location>
        <begin position="245"/>
        <end position="255"/>
    </location>
</feature>
<reference evidence="6 7" key="1">
    <citation type="submission" date="2024-09" db="EMBL/GenBank/DDBJ databases">
        <authorList>
            <person name="Sun Q."/>
            <person name="Mori K."/>
        </authorList>
    </citation>
    <scope>NUCLEOTIDE SEQUENCE [LARGE SCALE GENOMIC DNA]</scope>
    <source>
        <strain evidence="6 7">CGMCC 1.15906</strain>
    </source>
</reference>
<dbReference type="Gene3D" id="2.40.290.10">
    <property type="match status" value="1"/>
</dbReference>
<dbReference type="InterPro" id="IPR009187">
    <property type="entry name" value="Prok_Ku"/>
</dbReference>